<organism evidence="5 6">
    <name type="scientific">Robbsia betulipollinis</name>
    <dbReference type="NCBI Taxonomy" id="2981849"/>
    <lineage>
        <taxon>Bacteria</taxon>
        <taxon>Pseudomonadati</taxon>
        <taxon>Pseudomonadota</taxon>
        <taxon>Betaproteobacteria</taxon>
        <taxon>Burkholderiales</taxon>
        <taxon>Burkholderiaceae</taxon>
        <taxon>Robbsia</taxon>
    </lineage>
</organism>
<evidence type="ECO:0000256" key="3">
    <source>
        <dbReference type="PROSITE-ProRule" id="PRU10038"/>
    </source>
</evidence>
<dbReference type="EMBL" id="JAPMXC010000001">
    <property type="protein sequence ID" value="MCY0387307.1"/>
    <property type="molecule type" value="Genomic_DNA"/>
</dbReference>
<dbReference type="InterPro" id="IPR013094">
    <property type="entry name" value="AB_hydrolase_3"/>
</dbReference>
<dbReference type="PANTHER" id="PTHR48081">
    <property type="entry name" value="AB HYDROLASE SUPERFAMILY PROTEIN C4A8.06C"/>
    <property type="match status" value="1"/>
</dbReference>
<keyword evidence="6" id="KW-1185">Reference proteome</keyword>
<dbReference type="InterPro" id="IPR050300">
    <property type="entry name" value="GDXG_lipolytic_enzyme"/>
</dbReference>
<evidence type="ECO:0000256" key="2">
    <source>
        <dbReference type="ARBA" id="ARBA00022801"/>
    </source>
</evidence>
<feature type="active site" evidence="3">
    <location>
        <position position="158"/>
    </location>
</feature>
<dbReference type="PANTHER" id="PTHR48081:SF30">
    <property type="entry name" value="ACETYL-HYDROLASE LIPR-RELATED"/>
    <property type="match status" value="1"/>
</dbReference>
<reference evidence="5" key="1">
    <citation type="submission" date="2022-11" db="EMBL/GenBank/DDBJ databases">
        <title>Robbsia betulipollinis sp. nov., isolated from pollen of birch (Betula pendula).</title>
        <authorList>
            <person name="Shi H."/>
            <person name="Ambika Manirajan B."/>
            <person name="Ratering S."/>
            <person name="Geissler-Plaum R."/>
            <person name="Schnell S."/>
        </authorList>
    </citation>
    <scope>NUCLEOTIDE SEQUENCE</scope>
    <source>
        <strain evidence="5">Bb-Pol-6</strain>
    </source>
</reference>
<evidence type="ECO:0000313" key="6">
    <source>
        <dbReference type="Proteomes" id="UP001082899"/>
    </source>
</evidence>
<dbReference type="Gene3D" id="3.40.50.1820">
    <property type="entry name" value="alpha/beta hydrolase"/>
    <property type="match status" value="1"/>
</dbReference>
<dbReference type="InterPro" id="IPR002168">
    <property type="entry name" value="Lipase_GDXG_HIS_AS"/>
</dbReference>
<dbReference type="Pfam" id="PF07859">
    <property type="entry name" value="Abhydrolase_3"/>
    <property type="match status" value="1"/>
</dbReference>
<dbReference type="Proteomes" id="UP001082899">
    <property type="component" value="Unassembled WGS sequence"/>
</dbReference>
<sequence length="313" mass="33614">MSWQNVALSWFLRRRMKGKGQGEIDVAEARALADRMWAPRRAPRDWRIRAVPARAASEGQVGTVAAEWIEPAAAELTPTLSRTVLYLHGGAYLFCSPRTHRPITCALARHGLARVLAPEYRLAPEHPAPAALDDALAAYRGLLADGIAPTTIVVAGDSAGGGLTLALLLALRDAGDPLPAAGVLFSPWTDLAVTGATIDSHADSDVLFDGRGVRAAARLYLAGMPGTDWRASPLYGDFTGLPPLLIQASDSEVLLDDARRVVDKARAAGVEVAFHQWRGVPHAWQIFAGFLPEARVALHQAGDFIRRHARTPV</sequence>
<comment type="similarity">
    <text evidence="1">Belongs to the 'GDXG' lipolytic enzyme family.</text>
</comment>
<gene>
    <name evidence="5" type="ORF">OVY01_08680</name>
</gene>
<protein>
    <submittedName>
        <fullName evidence="5">Alpha/beta hydrolase fold domain-containing protein</fullName>
    </submittedName>
</protein>
<feature type="domain" description="Alpha/beta hydrolase fold-3" evidence="4">
    <location>
        <begin position="84"/>
        <end position="285"/>
    </location>
</feature>
<dbReference type="InterPro" id="IPR029058">
    <property type="entry name" value="AB_hydrolase_fold"/>
</dbReference>
<keyword evidence="2 5" id="KW-0378">Hydrolase</keyword>
<dbReference type="PROSITE" id="PS01174">
    <property type="entry name" value="LIPASE_GDXG_SER"/>
    <property type="match status" value="1"/>
</dbReference>
<name>A0ABT3ZLL6_9BURK</name>
<evidence type="ECO:0000259" key="4">
    <source>
        <dbReference type="Pfam" id="PF07859"/>
    </source>
</evidence>
<evidence type="ECO:0000313" key="5">
    <source>
        <dbReference type="EMBL" id="MCY0387307.1"/>
    </source>
</evidence>
<comment type="caution">
    <text evidence="5">The sequence shown here is derived from an EMBL/GenBank/DDBJ whole genome shotgun (WGS) entry which is preliminary data.</text>
</comment>
<dbReference type="SUPFAM" id="SSF53474">
    <property type="entry name" value="alpha/beta-Hydrolases"/>
    <property type="match status" value="1"/>
</dbReference>
<proteinExistence type="inferred from homology"/>
<accession>A0ABT3ZLL6</accession>
<dbReference type="InterPro" id="IPR033140">
    <property type="entry name" value="Lipase_GDXG_put_SER_AS"/>
</dbReference>
<evidence type="ECO:0000256" key="1">
    <source>
        <dbReference type="ARBA" id="ARBA00010515"/>
    </source>
</evidence>
<dbReference type="GO" id="GO:0016787">
    <property type="term" value="F:hydrolase activity"/>
    <property type="evidence" value="ECO:0007669"/>
    <property type="project" value="UniProtKB-KW"/>
</dbReference>
<dbReference type="RefSeq" id="WP_267847060.1">
    <property type="nucleotide sequence ID" value="NZ_JAPMXC010000001.1"/>
</dbReference>
<dbReference type="PROSITE" id="PS01173">
    <property type="entry name" value="LIPASE_GDXG_HIS"/>
    <property type="match status" value="1"/>
</dbReference>